<feature type="region of interest" description="Disordered" evidence="2">
    <location>
        <begin position="518"/>
        <end position="538"/>
    </location>
</feature>
<feature type="coiled-coil region" evidence="1">
    <location>
        <begin position="1209"/>
        <end position="1264"/>
    </location>
</feature>
<evidence type="ECO:0000259" key="3">
    <source>
        <dbReference type="PROSITE" id="PS50126"/>
    </source>
</evidence>
<feature type="region of interest" description="Disordered" evidence="2">
    <location>
        <begin position="991"/>
        <end position="1124"/>
    </location>
</feature>
<feature type="coiled-coil region" evidence="1">
    <location>
        <begin position="467"/>
        <end position="494"/>
    </location>
</feature>
<feature type="compositionally biased region" description="Low complexity" evidence="2">
    <location>
        <begin position="1632"/>
        <end position="1665"/>
    </location>
</feature>
<feature type="region of interest" description="Disordered" evidence="2">
    <location>
        <begin position="157"/>
        <end position="179"/>
    </location>
</feature>
<evidence type="ECO:0000313" key="4">
    <source>
        <dbReference type="EMBL" id="PFH38376.1"/>
    </source>
</evidence>
<feature type="region of interest" description="Disordered" evidence="2">
    <location>
        <begin position="645"/>
        <end position="710"/>
    </location>
</feature>
<feature type="compositionally biased region" description="Low complexity" evidence="2">
    <location>
        <begin position="1612"/>
        <end position="1625"/>
    </location>
</feature>
<proteinExistence type="predicted"/>
<feature type="compositionally biased region" description="Basic and acidic residues" evidence="2">
    <location>
        <begin position="1745"/>
        <end position="1755"/>
    </location>
</feature>
<dbReference type="InterPro" id="IPR012340">
    <property type="entry name" value="NA-bd_OB-fold"/>
</dbReference>
<feature type="compositionally biased region" description="Acidic residues" evidence="2">
    <location>
        <begin position="1508"/>
        <end position="1520"/>
    </location>
</feature>
<feature type="region of interest" description="Disordered" evidence="2">
    <location>
        <begin position="1137"/>
        <end position="1163"/>
    </location>
</feature>
<dbReference type="SMART" id="SM00316">
    <property type="entry name" value="S1"/>
    <property type="match status" value="2"/>
</dbReference>
<dbReference type="SUPFAM" id="SSF50249">
    <property type="entry name" value="Nucleic acid-binding proteins"/>
    <property type="match status" value="2"/>
</dbReference>
<feature type="region of interest" description="Disordered" evidence="2">
    <location>
        <begin position="594"/>
        <end position="623"/>
    </location>
</feature>
<organism evidence="4 5">
    <name type="scientific">Besnoitia besnoiti</name>
    <name type="common">Apicomplexan protozoan</name>
    <dbReference type="NCBI Taxonomy" id="94643"/>
    <lineage>
        <taxon>Eukaryota</taxon>
        <taxon>Sar</taxon>
        <taxon>Alveolata</taxon>
        <taxon>Apicomplexa</taxon>
        <taxon>Conoidasida</taxon>
        <taxon>Coccidia</taxon>
        <taxon>Eucoccidiorida</taxon>
        <taxon>Eimeriorina</taxon>
        <taxon>Sarcocystidae</taxon>
        <taxon>Besnoitia</taxon>
    </lineage>
</organism>
<dbReference type="PROSITE" id="PS50126">
    <property type="entry name" value="S1"/>
    <property type="match status" value="1"/>
</dbReference>
<feature type="compositionally biased region" description="Basic and acidic residues" evidence="2">
    <location>
        <begin position="910"/>
        <end position="947"/>
    </location>
</feature>
<feature type="region of interest" description="Disordered" evidence="2">
    <location>
        <begin position="835"/>
        <end position="973"/>
    </location>
</feature>
<accession>A0A2A9MPS3</accession>
<dbReference type="RefSeq" id="XP_029222385.1">
    <property type="nucleotide sequence ID" value="XM_029359472.1"/>
</dbReference>
<feature type="compositionally biased region" description="Low complexity" evidence="2">
    <location>
        <begin position="361"/>
        <end position="377"/>
    </location>
</feature>
<feature type="region of interest" description="Disordered" evidence="2">
    <location>
        <begin position="354"/>
        <end position="382"/>
    </location>
</feature>
<feature type="compositionally biased region" description="Low complexity" evidence="2">
    <location>
        <begin position="1719"/>
        <end position="1743"/>
    </location>
</feature>
<feature type="compositionally biased region" description="Basic residues" evidence="2">
    <location>
        <begin position="1183"/>
        <end position="1198"/>
    </location>
</feature>
<feature type="compositionally biased region" description="Basic and acidic residues" evidence="2">
    <location>
        <begin position="1959"/>
        <end position="1982"/>
    </location>
</feature>
<reference evidence="4 5" key="1">
    <citation type="submission" date="2017-09" db="EMBL/GenBank/DDBJ databases">
        <title>Genome sequencing of Besnoitia besnoiti strain Bb-Ger1.</title>
        <authorList>
            <person name="Schares G."/>
            <person name="Venepally P."/>
            <person name="Lorenzi H.A."/>
        </authorList>
    </citation>
    <scope>NUCLEOTIDE SEQUENCE [LARGE SCALE GENOMIC DNA]</scope>
    <source>
        <strain evidence="4 5">Bb-Ger1</strain>
    </source>
</reference>
<dbReference type="InterPro" id="IPR003029">
    <property type="entry name" value="S1_domain"/>
</dbReference>
<feature type="compositionally biased region" description="Basic residues" evidence="2">
    <location>
        <begin position="1362"/>
        <end position="1375"/>
    </location>
</feature>
<feature type="region of interest" description="Disordered" evidence="2">
    <location>
        <begin position="1353"/>
        <end position="1439"/>
    </location>
</feature>
<keyword evidence="5" id="KW-1185">Reference proteome</keyword>
<feature type="compositionally biased region" description="Low complexity" evidence="2">
    <location>
        <begin position="1137"/>
        <end position="1148"/>
    </location>
</feature>
<feature type="compositionally biased region" description="Low complexity" evidence="2">
    <location>
        <begin position="1873"/>
        <end position="1890"/>
    </location>
</feature>
<dbReference type="GO" id="GO:0003735">
    <property type="term" value="F:structural constituent of ribosome"/>
    <property type="evidence" value="ECO:0007669"/>
    <property type="project" value="TreeGrafter"/>
</dbReference>
<feature type="compositionally biased region" description="Low complexity" evidence="2">
    <location>
        <begin position="1817"/>
        <end position="1854"/>
    </location>
</feature>
<dbReference type="Pfam" id="PF00575">
    <property type="entry name" value="S1"/>
    <property type="match status" value="1"/>
</dbReference>
<evidence type="ECO:0000313" key="5">
    <source>
        <dbReference type="Proteomes" id="UP000224006"/>
    </source>
</evidence>
<feature type="region of interest" description="Disordered" evidence="2">
    <location>
        <begin position="1468"/>
        <end position="1665"/>
    </location>
</feature>
<dbReference type="EMBL" id="NWUJ01000001">
    <property type="protein sequence ID" value="PFH38376.1"/>
    <property type="molecule type" value="Genomic_DNA"/>
</dbReference>
<feature type="domain" description="S1 motif" evidence="3">
    <location>
        <begin position="407"/>
        <end position="487"/>
    </location>
</feature>
<gene>
    <name evidence="4" type="ORF">BESB_007170</name>
</gene>
<feature type="compositionally biased region" description="Basic and acidic residues" evidence="2">
    <location>
        <begin position="1063"/>
        <end position="1106"/>
    </location>
</feature>
<dbReference type="Gene3D" id="2.40.50.140">
    <property type="entry name" value="Nucleic acid-binding proteins"/>
    <property type="match status" value="2"/>
</dbReference>
<feature type="compositionally biased region" description="Basic and acidic residues" evidence="2">
    <location>
        <begin position="529"/>
        <end position="538"/>
    </location>
</feature>
<feature type="compositionally biased region" description="Basic and acidic residues" evidence="2">
    <location>
        <begin position="667"/>
        <end position="679"/>
    </location>
</feature>
<feature type="compositionally biased region" description="Basic and acidic residues" evidence="2">
    <location>
        <begin position="1575"/>
        <end position="1586"/>
    </location>
</feature>
<dbReference type="VEuPathDB" id="ToxoDB:BESB_007170"/>
<feature type="compositionally biased region" description="Basic and acidic residues" evidence="2">
    <location>
        <begin position="1768"/>
        <end position="1781"/>
    </location>
</feature>
<feature type="region of interest" description="Disordered" evidence="2">
    <location>
        <begin position="1180"/>
        <end position="1203"/>
    </location>
</feature>
<evidence type="ECO:0000256" key="1">
    <source>
        <dbReference type="SAM" id="Coils"/>
    </source>
</evidence>
<dbReference type="OrthoDB" id="333330at2759"/>
<feature type="compositionally biased region" description="Basic and acidic residues" evidence="2">
    <location>
        <begin position="1908"/>
        <end position="1924"/>
    </location>
</feature>
<dbReference type="GO" id="GO:0006412">
    <property type="term" value="P:translation"/>
    <property type="evidence" value="ECO:0007669"/>
    <property type="project" value="TreeGrafter"/>
</dbReference>
<dbReference type="InterPro" id="IPR050437">
    <property type="entry name" value="Ribos_protein_bS1-like"/>
</dbReference>
<dbReference type="Proteomes" id="UP000224006">
    <property type="component" value="Chromosome I"/>
</dbReference>
<dbReference type="GO" id="GO:0003729">
    <property type="term" value="F:mRNA binding"/>
    <property type="evidence" value="ECO:0007669"/>
    <property type="project" value="TreeGrafter"/>
</dbReference>
<feature type="compositionally biased region" description="Basic and acidic residues" evidence="2">
    <location>
        <begin position="857"/>
        <end position="883"/>
    </location>
</feature>
<feature type="compositionally biased region" description="Basic and acidic residues" evidence="2">
    <location>
        <begin position="1411"/>
        <end position="1420"/>
    </location>
</feature>
<feature type="compositionally biased region" description="Basic and acidic residues" evidence="2">
    <location>
        <begin position="1478"/>
        <end position="1491"/>
    </location>
</feature>
<evidence type="ECO:0000256" key="2">
    <source>
        <dbReference type="SAM" id="MobiDB-lite"/>
    </source>
</evidence>
<feature type="compositionally biased region" description="Basic and acidic residues" evidence="2">
    <location>
        <begin position="1034"/>
        <end position="1043"/>
    </location>
</feature>
<dbReference type="KEGG" id="bbes:BESB_007170"/>
<name>A0A2A9MPS3_BESBE</name>
<feature type="region of interest" description="Disordered" evidence="2">
    <location>
        <begin position="1683"/>
        <end position="2066"/>
    </location>
</feature>
<feature type="compositionally biased region" description="Basic residues" evidence="2">
    <location>
        <begin position="1533"/>
        <end position="1544"/>
    </location>
</feature>
<dbReference type="GeneID" id="40305780"/>
<feature type="compositionally biased region" description="Acidic residues" evidence="2">
    <location>
        <begin position="111"/>
        <end position="121"/>
    </location>
</feature>
<feature type="compositionally biased region" description="Basic and acidic residues" evidence="2">
    <location>
        <begin position="2006"/>
        <end position="2066"/>
    </location>
</feature>
<feature type="compositionally biased region" description="Basic and acidic residues" evidence="2">
    <location>
        <begin position="695"/>
        <end position="710"/>
    </location>
</feature>
<feature type="compositionally biased region" description="Basic and acidic residues" evidence="2">
    <location>
        <begin position="159"/>
        <end position="172"/>
    </location>
</feature>
<dbReference type="PANTHER" id="PTHR10724">
    <property type="entry name" value="30S RIBOSOMAL PROTEIN S1"/>
    <property type="match status" value="1"/>
</dbReference>
<feature type="compositionally biased region" description="Basic and acidic residues" evidence="2">
    <location>
        <begin position="1790"/>
        <end position="1808"/>
    </location>
</feature>
<sequence>MQESASLCSLSHFLAASPPSSSFLSASSLSFSSSSSRELSWPPSAYIAPSLRSVFLAFYASPLASLEVASRRSSPHHRVKPASFGSPHTVRSRALFAHPLLGCHPLPQDAGDGDPEDEGEGAADSSQFLQSLRRAAMTMAVERDRQERQGERLIAAMTAHEREEQRERERRRQEQRRRMFAGDSPLTLEALRRDKELGYALDELVRRKRREKQKNKLLALPFKQRFPLRLLRVGSELYGRVKKILPFGCRLDVGCLDTAALLHVRDMADITEAKRAGERFAQAFSGEDDARADLPQARSASRGAKMSQAGFSQDDQVILAQHWIQNPGTILREGELVRVFVKHVDPVRNVLAVTTRPPSSPSASSLSAAAAASSPSSYRGDLTAEEIGEREAARPARRAGFGDFFVGQEVEGRVTRVTYMGIFVDINGEQDAFIHFYELHRRRMHRLSNADKQKLDAARRQYDPVALEVLRAAERVVTDEAAEAERRRERKREEEKYGCKVLGGYSRLAALREMFNEAKDPEDAGGGAEAEHRKQLRERSREREIRERKWLYDVGDWVTDLRVASVDASRKRIQLSRRPASELLTRWRAKLRDEQRGNMLTPQQREGLEKEEAEEENEAVKALRQQREEELALKVYRQYKKKMQALAREGAGESEPLQQHFGSSSGLKEEGERREEAGRPRTSGEAVGGGQEGNRAAREDEPLDPLAKKKADQMKRFRNFGIGVFEEKRDEQEVREALDYLQRWRAGYAHRRLQEEAYKEKRRLQRLQRKAPDEMSVHDAWRLAATIKEEVELKDLVADAKAHARMSGVSTLQIPDFSGRYPKVKEIEPEELEAFYPGVVSSEAESEASQGEPVGDAEAKQETEAKNDGGEGGGRDGAARPEGPEATEVESASCSGVEREGAQAAQEGEVWERLEEGTSNEKGRRRPPETGEAVEDSRRAAAREETPARTSVSEGSKWSAEEAAQEAERIRDVYEGDFFGRAFEKMKLRTERELQARATQPRVSPPAREGGEEEPDAHEEDTPAGIAPCTPTSLHDETASIRAEDEEGESARSLGPAAEEAETPERAAEGDKERDAQDKRSDAEARQKAEIQTKKDMRREETDLQGDKPLPVPPSPDEFVNVGKSSALRVLRDLALATSRSTGASSGSGEKKKRKKDVDFTEEERQSVLRDLRMHALEAVKQIQKKPEKKVKGGKNSRAKQEAWAAQAVLEAEEEAEEWREKVKAGYRDETDDAFDEVLSALGIEDLTQEVLEEARQRQILRKLQADRTDLAGDVKKILHALVSQKDREEVRAFEEAAGEVVTSEADWERKASAAQRLLFEGTEVSWKKEIEQEFGEPDVMDDADKKIQATLLQHAEQAERKSRKQERKAVRAARRAHERDAQAKALAAAAAEEGDAADGRAGAEADEAGDAGRGKRLEGDGQASEEDDEERMLLDLLTEADDEGFIGADEAEAAAYADRQRRAWWEHEEPVFEGVPTDERVTDASEHAGEKVPAAPSSLARQRQSGDDNEDDGEGDDEHGEGLGEEAGGRAASKRLAKRKRRKMAESDFDEDALLSEIQQDLRDLLAAEDGGEERERGGYQHADGEAGEDMGTARKTPLNGAPPALSLWDSLPSLPESSAAESSPLPPDVRAATARARHAAAALATQPSSSSSAFAPSPVSSPASAASACLRFSLLLAEKEAHGRAGAEELPAEEADERGASSDVSDAPHSASEREPPSLSSALESSCAASSPRAAPRAPDATESSHDAGRESAARSGGPPPACRGEVFKCDDEGRESGEKCASCEPPRPAEERAKCEGAEAHRETLPTKTWQRNLSARARLLLPSSSTDPSPSSSSSSSPSSSPSLSSRPPLQKATTPRPPSGSARLSSRPALVAVGPSSSASPLVSARSREDQLVRDAVLSLALRRREEKDKKHAERDAKSRNTQTAAEGGGGEDGGDKEEGPKGSRPLCELLEEERERKEREREQAEHQARQAAKREAAYGLRLPQRPVRTLEQLKSLQRKQQKEADDKEQQDRAREKKEALKEERRRQQKEKAARLKQKDDAHDADDTLYAEDTRRQSPHRIILEAARRSHEKGVFEHLLGTLHSDDAHAKNREKRVLQHAGELHDLGSENECKSRD</sequence>
<comment type="caution">
    <text evidence="4">The sequence shown here is derived from an EMBL/GenBank/DDBJ whole genome shotgun (WGS) entry which is preliminary data.</text>
</comment>
<keyword evidence="1" id="KW-0175">Coiled coil</keyword>
<protein>
    <submittedName>
        <fullName evidence="4">S1 RNA binding domain-containing protein</fullName>
    </submittedName>
</protein>
<feature type="region of interest" description="Disordered" evidence="2">
    <location>
        <begin position="104"/>
        <end position="125"/>
    </location>
</feature>